<comment type="caution">
    <text evidence="15">Lacks conserved residue(s) required for the propagation of feature annotation.</text>
</comment>
<keyword evidence="8 15" id="KW-0479">Metal-binding</keyword>
<dbReference type="GO" id="GO:0005886">
    <property type="term" value="C:plasma membrane"/>
    <property type="evidence" value="ECO:0007669"/>
    <property type="project" value="UniProtKB-SubCell"/>
</dbReference>
<evidence type="ECO:0000256" key="13">
    <source>
        <dbReference type="ARBA" id="ARBA00023180"/>
    </source>
</evidence>
<keyword evidence="13" id="KW-0325">Glycoprotein</keyword>
<sequence>MKITLVALAGVSLVAAQFDGLPQCAQGCVTKFTSGSNIGGCPQIDAKCICSQQTFLSDIACCLASVCNAADQQAAVDFAIKFCSTQGVQVPTAVSCSTTATSTATGSGTGASTVPAITAGGNSTATTSSAASSSSSTTSASPNAGNAGAVGTAGVFGGLLAALALI</sequence>
<feature type="domain" description="CFEM" evidence="17">
    <location>
        <begin position="1"/>
        <end position="110"/>
    </location>
</feature>
<feature type="disulfide bond" evidence="15">
    <location>
        <begin position="41"/>
        <end position="48"/>
    </location>
</feature>
<feature type="disulfide bond" evidence="15">
    <location>
        <begin position="50"/>
        <end position="83"/>
    </location>
</feature>
<organism evidence="18 19">
    <name type="scientific">Neoarthrinium moseri</name>
    <dbReference type="NCBI Taxonomy" id="1658444"/>
    <lineage>
        <taxon>Eukaryota</taxon>
        <taxon>Fungi</taxon>
        <taxon>Dikarya</taxon>
        <taxon>Ascomycota</taxon>
        <taxon>Pezizomycotina</taxon>
        <taxon>Sordariomycetes</taxon>
        <taxon>Xylariomycetidae</taxon>
        <taxon>Amphisphaeriales</taxon>
        <taxon>Apiosporaceae</taxon>
        <taxon>Neoarthrinium</taxon>
    </lineage>
</organism>
<evidence type="ECO:0000256" key="9">
    <source>
        <dbReference type="ARBA" id="ARBA00022729"/>
    </source>
</evidence>
<evidence type="ECO:0000256" key="11">
    <source>
        <dbReference type="ARBA" id="ARBA00023136"/>
    </source>
</evidence>
<evidence type="ECO:0000256" key="5">
    <source>
        <dbReference type="ARBA" id="ARBA00022525"/>
    </source>
</evidence>
<keyword evidence="9 16" id="KW-0732">Signal</keyword>
<feature type="chain" id="PRO_5040189642" description="CFEM domain-containing protein" evidence="16">
    <location>
        <begin position="17"/>
        <end position="166"/>
    </location>
</feature>
<keyword evidence="6 15" id="KW-0349">Heme</keyword>
<dbReference type="EMBL" id="JAFIMR010000011">
    <property type="protein sequence ID" value="KAI1872599.1"/>
    <property type="molecule type" value="Genomic_DNA"/>
</dbReference>
<dbReference type="PANTHER" id="PTHR37928:SF2">
    <property type="entry name" value="GPI ANCHORED CFEM DOMAIN PROTEIN (AFU_ORTHOLOGUE AFUA_6G10580)"/>
    <property type="match status" value="1"/>
</dbReference>
<evidence type="ECO:0000313" key="19">
    <source>
        <dbReference type="Proteomes" id="UP000829685"/>
    </source>
</evidence>
<evidence type="ECO:0000256" key="8">
    <source>
        <dbReference type="ARBA" id="ARBA00022723"/>
    </source>
</evidence>
<keyword evidence="12 15" id="KW-1015">Disulfide bond</keyword>
<keyword evidence="10 15" id="KW-0408">Iron</keyword>
<evidence type="ECO:0000256" key="16">
    <source>
        <dbReference type="SAM" id="SignalP"/>
    </source>
</evidence>
<evidence type="ECO:0000256" key="1">
    <source>
        <dbReference type="ARBA" id="ARBA00004609"/>
    </source>
</evidence>
<gene>
    <name evidence="18" type="ORF">JX265_005479</name>
</gene>
<dbReference type="PANTHER" id="PTHR37928">
    <property type="entry name" value="CFEM DOMAIN PROTEIN (AFU_ORTHOLOGUE AFUA_6G14090)"/>
    <property type="match status" value="1"/>
</dbReference>
<evidence type="ECO:0000256" key="2">
    <source>
        <dbReference type="ARBA" id="ARBA00004613"/>
    </source>
</evidence>
<reference evidence="18" key="1">
    <citation type="submission" date="2021-03" db="EMBL/GenBank/DDBJ databases">
        <title>Revisited historic fungal species revealed as producer of novel bioactive compounds through whole genome sequencing and comparative genomics.</title>
        <authorList>
            <person name="Vignolle G.A."/>
            <person name="Hochenegger N."/>
            <person name="Mach R.L."/>
            <person name="Mach-Aigner A.R."/>
            <person name="Javad Rahimi M."/>
            <person name="Salim K.A."/>
            <person name="Chan C.M."/>
            <person name="Lim L.B.L."/>
            <person name="Cai F."/>
            <person name="Druzhinina I.S."/>
            <person name="U'Ren J.M."/>
            <person name="Derntl C."/>
        </authorList>
    </citation>
    <scope>NUCLEOTIDE SEQUENCE</scope>
    <source>
        <strain evidence="18">TUCIM 5799</strain>
    </source>
</reference>
<name>A0A9Q0AQJ4_9PEZI</name>
<evidence type="ECO:0000256" key="4">
    <source>
        <dbReference type="ARBA" id="ARBA00022475"/>
    </source>
</evidence>
<comment type="caution">
    <text evidence="18">The sequence shown here is derived from an EMBL/GenBank/DDBJ whole genome shotgun (WGS) entry which is preliminary data.</text>
</comment>
<keyword evidence="5" id="KW-0964">Secreted</keyword>
<comment type="similarity">
    <text evidence="3">Belongs to the RBT5 family.</text>
</comment>
<accession>A0A9Q0AQJ4</accession>
<protein>
    <recommendedName>
        <fullName evidence="17">CFEM domain-containing protein</fullName>
    </recommendedName>
</protein>
<dbReference type="AlphaFoldDB" id="A0A9Q0AQJ4"/>
<dbReference type="GO" id="GO:0046872">
    <property type="term" value="F:metal ion binding"/>
    <property type="evidence" value="ECO:0007669"/>
    <property type="project" value="UniProtKB-UniRule"/>
</dbReference>
<evidence type="ECO:0000256" key="15">
    <source>
        <dbReference type="PROSITE-ProRule" id="PRU01356"/>
    </source>
</evidence>
<dbReference type="OrthoDB" id="3065412at2759"/>
<proteinExistence type="inferred from homology"/>
<evidence type="ECO:0000256" key="6">
    <source>
        <dbReference type="ARBA" id="ARBA00022617"/>
    </source>
</evidence>
<evidence type="ECO:0000256" key="7">
    <source>
        <dbReference type="ARBA" id="ARBA00022622"/>
    </source>
</evidence>
<dbReference type="InterPro" id="IPR008427">
    <property type="entry name" value="Extracellular_membr_CFEM_dom"/>
</dbReference>
<feature type="binding site" description="axial binding residue" evidence="15">
    <location>
        <position position="45"/>
    </location>
    <ligand>
        <name>heme</name>
        <dbReference type="ChEBI" id="CHEBI:30413"/>
    </ligand>
    <ligandPart>
        <name>Fe</name>
        <dbReference type="ChEBI" id="CHEBI:18248"/>
    </ligandPart>
</feature>
<comment type="subcellular location">
    <subcellularLocation>
        <location evidence="1">Cell membrane</location>
        <topology evidence="1">Lipid-anchor</topology>
        <topology evidence="1">GPI-anchor</topology>
    </subcellularLocation>
    <subcellularLocation>
        <location evidence="2">Secreted</location>
    </subcellularLocation>
</comment>
<dbReference type="Proteomes" id="UP000829685">
    <property type="component" value="Unassembled WGS sequence"/>
</dbReference>
<keyword evidence="7" id="KW-0336">GPI-anchor</keyword>
<dbReference type="GO" id="GO:0005576">
    <property type="term" value="C:extracellular region"/>
    <property type="evidence" value="ECO:0007669"/>
    <property type="project" value="UniProtKB-SubCell"/>
</dbReference>
<dbReference type="SMART" id="SM00747">
    <property type="entry name" value="CFEM"/>
    <property type="match status" value="1"/>
</dbReference>
<evidence type="ECO:0000256" key="3">
    <source>
        <dbReference type="ARBA" id="ARBA00010031"/>
    </source>
</evidence>
<keyword evidence="19" id="KW-1185">Reference proteome</keyword>
<keyword evidence="14" id="KW-0449">Lipoprotein</keyword>
<dbReference type="InterPro" id="IPR051735">
    <property type="entry name" value="CFEM_domain"/>
</dbReference>
<keyword evidence="4" id="KW-1003">Cell membrane</keyword>
<dbReference type="GO" id="GO:0098552">
    <property type="term" value="C:side of membrane"/>
    <property type="evidence" value="ECO:0007669"/>
    <property type="project" value="UniProtKB-KW"/>
</dbReference>
<feature type="signal peptide" evidence="16">
    <location>
        <begin position="1"/>
        <end position="16"/>
    </location>
</feature>
<evidence type="ECO:0000259" key="17">
    <source>
        <dbReference type="PROSITE" id="PS52012"/>
    </source>
</evidence>
<evidence type="ECO:0000313" key="18">
    <source>
        <dbReference type="EMBL" id="KAI1872599.1"/>
    </source>
</evidence>
<keyword evidence="11" id="KW-0472">Membrane</keyword>
<dbReference type="PROSITE" id="PS52012">
    <property type="entry name" value="CFEM"/>
    <property type="match status" value="1"/>
</dbReference>
<evidence type="ECO:0000256" key="10">
    <source>
        <dbReference type="ARBA" id="ARBA00023004"/>
    </source>
</evidence>
<evidence type="ECO:0000256" key="14">
    <source>
        <dbReference type="ARBA" id="ARBA00023288"/>
    </source>
</evidence>
<dbReference type="Pfam" id="PF05730">
    <property type="entry name" value="CFEM"/>
    <property type="match status" value="1"/>
</dbReference>
<evidence type="ECO:0000256" key="12">
    <source>
        <dbReference type="ARBA" id="ARBA00023157"/>
    </source>
</evidence>